<evidence type="ECO:0000313" key="3">
    <source>
        <dbReference type="Proteomes" id="UP000299102"/>
    </source>
</evidence>
<feature type="compositionally biased region" description="Basic and acidic residues" evidence="1">
    <location>
        <begin position="124"/>
        <end position="135"/>
    </location>
</feature>
<gene>
    <name evidence="2" type="ORF">EVAR_39507_1</name>
</gene>
<dbReference type="EMBL" id="BGZK01000453">
    <property type="protein sequence ID" value="GBP44496.1"/>
    <property type="molecule type" value="Genomic_DNA"/>
</dbReference>
<evidence type="ECO:0000313" key="2">
    <source>
        <dbReference type="EMBL" id="GBP44496.1"/>
    </source>
</evidence>
<comment type="caution">
    <text evidence="2">The sequence shown here is derived from an EMBL/GenBank/DDBJ whole genome shotgun (WGS) entry which is preliminary data.</text>
</comment>
<organism evidence="2 3">
    <name type="scientific">Eumeta variegata</name>
    <name type="common">Bagworm moth</name>
    <name type="synonym">Eumeta japonica</name>
    <dbReference type="NCBI Taxonomy" id="151549"/>
    <lineage>
        <taxon>Eukaryota</taxon>
        <taxon>Metazoa</taxon>
        <taxon>Ecdysozoa</taxon>
        <taxon>Arthropoda</taxon>
        <taxon>Hexapoda</taxon>
        <taxon>Insecta</taxon>
        <taxon>Pterygota</taxon>
        <taxon>Neoptera</taxon>
        <taxon>Endopterygota</taxon>
        <taxon>Lepidoptera</taxon>
        <taxon>Glossata</taxon>
        <taxon>Ditrysia</taxon>
        <taxon>Tineoidea</taxon>
        <taxon>Psychidae</taxon>
        <taxon>Oiketicinae</taxon>
        <taxon>Eumeta</taxon>
    </lineage>
</organism>
<reference evidence="2 3" key="1">
    <citation type="journal article" date="2019" name="Commun. Biol.">
        <title>The bagworm genome reveals a unique fibroin gene that provides high tensile strength.</title>
        <authorList>
            <person name="Kono N."/>
            <person name="Nakamura H."/>
            <person name="Ohtoshi R."/>
            <person name="Tomita M."/>
            <person name="Numata K."/>
            <person name="Arakawa K."/>
        </authorList>
    </citation>
    <scope>NUCLEOTIDE SEQUENCE [LARGE SCALE GENOMIC DNA]</scope>
</reference>
<dbReference type="Proteomes" id="UP000299102">
    <property type="component" value="Unassembled WGS sequence"/>
</dbReference>
<feature type="region of interest" description="Disordered" evidence="1">
    <location>
        <begin position="48"/>
        <end position="135"/>
    </location>
</feature>
<name>A0A4C1VYZ8_EUMVA</name>
<feature type="compositionally biased region" description="Polar residues" evidence="1">
    <location>
        <begin position="111"/>
        <end position="121"/>
    </location>
</feature>
<keyword evidence="3" id="KW-1185">Reference proteome</keyword>
<dbReference type="AlphaFoldDB" id="A0A4C1VYZ8"/>
<protein>
    <submittedName>
        <fullName evidence="2">Uncharacterized protein</fullName>
    </submittedName>
</protein>
<evidence type="ECO:0000256" key="1">
    <source>
        <dbReference type="SAM" id="MobiDB-lite"/>
    </source>
</evidence>
<accession>A0A4C1VYZ8</accession>
<sequence>MATMQYSANGLILLQRADGRRSDCTGANKLSESTSRRWKEDFRFTLKSKVESAPPASTDTSDRSAAPRPVVVARGGARSQSTRLDPRSDVTASPSPAPSRRRPRGHKEWTAYSQPHLTSSDGLILHRDAGGHKIP</sequence>
<proteinExistence type="predicted"/>